<dbReference type="InterPro" id="IPR046349">
    <property type="entry name" value="C1-like_sf"/>
</dbReference>
<dbReference type="Pfam" id="PF22926">
    <property type="entry name" value="C1-like_CT"/>
    <property type="match status" value="1"/>
</dbReference>
<dbReference type="InterPro" id="IPR053192">
    <property type="entry name" value="Vacuole_Formation_Reg"/>
</dbReference>
<evidence type="ECO:0000313" key="5">
    <source>
        <dbReference type="EMBL" id="JAU81778.1"/>
    </source>
</evidence>
<dbReference type="InterPro" id="IPR004146">
    <property type="entry name" value="DC1"/>
</dbReference>
<protein>
    <recommendedName>
        <fullName evidence="4">Phorbol-ester/DAG-type domain-containing protein</fullName>
    </recommendedName>
</protein>
<keyword evidence="1" id="KW-0479">Metal-binding</keyword>
<organism evidence="5">
    <name type="scientific">Noccaea caerulescens</name>
    <name type="common">Alpine penny-cress</name>
    <name type="synonym">Thlaspi caerulescens</name>
    <dbReference type="NCBI Taxonomy" id="107243"/>
    <lineage>
        <taxon>Eukaryota</taxon>
        <taxon>Viridiplantae</taxon>
        <taxon>Streptophyta</taxon>
        <taxon>Embryophyta</taxon>
        <taxon>Tracheophyta</taxon>
        <taxon>Spermatophyta</taxon>
        <taxon>Magnoliopsida</taxon>
        <taxon>eudicotyledons</taxon>
        <taxon>Gunneridae</taxon>
        <taxon>Pentapetalae</taxon>
        <taxon>rosids</taxon>
        <taxon>malvids</taxon>
        <taxon>Brassicales</taxon>
        <taxon>Brassicaceae</taxon>
        <taxon>Coluteocarpeae</taxon>
        <taxon>Noccaea</taxon>
    </lineage>
</organism>
<gene>
    <name evidence="5" type="ORF">MP_TR20211_c1_g1_i1_g.57611</name>
</gene>
<proteinExistence type="predicted"/>
<dbReference type="EMBL" id="GEVM01024160">
    <property type="protein sequence ID" value="JAU81778.1"/>
    <property type="molecule type" value="Transcribed_RNA"/>
</dbReference>
<keyword evidence="3" id="KW-0862">Zinc</keyword>
<sequence length="439" mass="49892">MRCVVNPPPQSLLNLKAHDHKLTLLPRLVSFTCNACGLKGDRSPYVCIQCDFMVHQDCLGFPRLININRHDHRILRTSLLGLVNSVCGVCHKKVDWTCGGFSCQKCPDYVVHSKCATRNDVWNGKELEGVPEETEDTEPYVIIDANTIQHFSHKEHNLRFNGGDILTKENKWCSACTQPIYPKSFYGCMECHFVLHEKCAKLLKKTRHVLHNERLSLVTSGVDDYFCCNGCDIISNGFRYQGERMNLDVRCVSISGHLTIQASHPQHLLYFISRDGTGICNCCNNSTSKMLKCIEDKCVFVLDFKCATLPQEVKHRVDDHPLTLCYGEKADGKYWCDICEKETNPKTWFYTSQDHRASLHIECVLGDLTGFMPGSTIEYSAYSYEMVLNNSMSRPRCIWCKSHCMCPIILKMLNGTLDACLCSYDCLARSPLGTWYTGE</sequence>
<dbReference type="Pfam" id="PF03107">
    <property type="entry name" value="C1_2"/>
    <property type="match status" value="4"/>
</dbReference>
<dbReference type="SUPFAM" id="SSF57889">
    <property type="entry name" value="Cysteine-rich domain"/>
    <property type="match status" value="3"/>
</dbReference>
<dbReference type="GO" id="GO:0046872">
    <property type="term" value="F:metal ion binding"/>
    <property type="evidence" value="ECO:0007669"/>
    <property type="project" value="UniProtKB-KW"/>
</dbReference>
<dbReference type="PROSITE" id="PS50081">
    <property type="entry name" value="ZF_DAG_PE_2"/>
    <property type="match status" value="1"/>
</dbReference>
<dbReference type="InterPro" id="IPR054483">
    <property type="entry name" value="DC1-like_CT"/>
</dbReference>
<reference evidence="5" key="1">
    <citation type="submission" date="2016-07" db="EMBL/GenBank/DDBJ databases">
        <title>De novo transcriptome assembly of four accessions of the metal hyperaccumulator plant Noccaea caerulescens.</title>
        <authorList>
            <person name="Blande D."/>
            <person name="Halimaa P."/>
            <person name="Tervahauta A.I."/>
            <person name="Aarts M.G."/>
            <person name="Karenlampi S.O."/>
        </authorList>
    </citation>
    <scope>NUCLEOTIDE SEQUENCE</scope>
</reference>
<evidence type="ECO:0000256" key="1">
    <source>
        <dbReference type="ARBA" id="ARBA00022723"/>
    </source>
</evidence>
<evidence type="ECO:0000256" key="3">
    <source>
        <dbReference type="ARBA" id="ARBA00022833"/>
    </source>
</evidence>
<evidence type="ECO:0000259" key="4">
    <source>
        <dbReference type="PROSITE" id="PS50081"/>
    </source>
</evidence>
<dbReference type="Gene3D" id="3.30.60.20">
    <property type="match status" value="1"/>
</dbReference>
<evidence type="ECO:0000256" key="2">
    <source>
        <dbReference type="ARBA" id="ARBA00022737"/>
    </source>
</evidence>
<dbReference type="InterPro" id="IPR002219">
    <property type="entry name" value="PKC_DAG/PE"/>
</dbReference>
<feature type="domain" description="Phorbol-ester/DAG-type" evidence="4">
    <location>
        <begin position="155"/>
        <end position="207"/>
    </location>
</feature>
<dbReference type="PANTHER" id="PTHR32410:SF154">
    <property type="entry name" value="CHP-RICH ZINC FINGER PROTEIN-LIKE-RELATED"/>
    <property type="match status" value="1"/>
</dbReference>
<dbReference type="AlphaFoldDB" id="A0A1J3IN05"/>
<dbReference type="PANTHER" id="PTHR32410">
    <property type="entry name" value="CYSTEINE/HISTIDINE-RICH C1 DOMAIN FAMILY PROTEIN"/>
    <property type="match status" value="1"/>
</dbReference>
<name>A0A1J3IN05_NOCCA</name>
<accession>A0A1J3IN05</accession>
<keyword evidence="2" id="KW-0677">Repeat</keyword>